<comment type="caution">
    <text evidence="1">The sequence shown here is derived from an EMBL/GenBank/DDBJ whole genome shotgun (WGS) entry which is preliminary data.</text>
</comment>
<protein>
    <submittedName>
        <fullName evidence="1">Uncharacterized protein</fullName>
    </submittedName>
</protein>
<organism evidence="1 2">
    <name type="scientific">Botrytis elliptica</name>
    <dbReference type="NCBI Taxonomy" id="278938"/>
    <lineage>
        <taxon>Eukaryota</taxon>
        <taxon>Fungi</taxon>
        <taxon>Dikarya</taxon>
        <taxon>Ascomycota</taxon>
        <taxon>Pezizomycotina</taxon>
        <taxon>Leotiomycetes</taxon>
        <taxon>Helotiales</taxon>
        <taxon>Sclerotiniaceae</taxon>
        <taxon>Botrytis</taxon>
    </lineage>
</organism>
<accession>A0A4Z1JZS1</accession>
<keyword evidence="2" id="KW-1185">Reference proteome</keyword>
<sequence length="82" mass="9461">MIINERNLQMTYNQSVDDRSALDQSFTLLPRLKSFQGYRTENLSLRAALMQSNFRQGPSRITAFGKLEEIVLGRINNNLQAR</sequence>
<dbReference type="AlphaFoldDB" id="A0A4Z1JZS1"/>
<gene>
    <name evidence="1" type="ORF">BELL_0119g00070</name>
</gene>
<proteinExistence type="predicted"/>
<dbReference type="EMBL" id="PQXM01000118">
    <property type="protein sequence ID" value="TGO77180.1"/>
    <property type="molecule type" value="Genomic_DNA"/>
</dbReference>
<evidence type="ECO:0000313" key="2">
    <source>
        <dbReference type="Proteomes" id="UP000297229"/>
    </source>
</evidence>
<dbReference type="Proteomes" id="UP000297229">
    <property type="component" value="Unassembled WGS sequence"/>
</dbReference>
<reference evidence="1 2" key="1">
    <citation type="submission" date="2017-12" db="EMBL/GenBank/DDBJ databases">
        <title>Comparative genomics of Botrytis spp.</title>
        <authorList>
            <person name="Valero-Jimenez C.A."/>
            <person name="Tapia P."/>
            <person name="Veloso J."/>
            <person name="Silva-Moreno E."/>
            <person name="Staats M."/>
            <person name="Valdes J.H."/>
            <person name="Van Kan J.A.L."/>
        </authorList>
    </citation>
    <scope>NUCLEOTIDE SEQUENCE [LARGE SCALE GENOMIC DNA]</scope>
    <source>
        <strain evidence="1 2">Be9601</strain>
    </source>
</reference>
<name>A0A4Z1JZS1_9HELO</name>
<evidence type="ECO:0000313" key="1">
    <source>
        <dbReference type="EMBL" id="TGO77180.1"/>
    </source>
</evidence>